<feature type="transmembrane region" description="Helical" evidence="5">
    <location>
        <begin position="183"/>
        <end position="202"/>
    </location>
</feature>
<dbReference type="InterPro" id="IPR011701">
    <property type="entry name" value="MFS"/>
</dbReference>
<dbReference type="EMBL" id="CP145723">
    <property type="protein sequence ID" value="WWM65512.1"/>
    <property type="molecule type" value="Genomic_DNA"/>
</dbReference>
<feature type="domain" description="Major facilitator superfamily (MFS) profile" evidence="6">
    <location>
        <begin position="219"/>
        <end position="401"/>
    </location>
</feature>
<feature type="transmembrane region" description="Helical" evidence="5">
    <location>
        <begin position="61"/>
        <end position="81"/>
    </location>
</feature>
<dbReference type="PANTHER" id="PTHR23514">
    <property type="entry name" value="BYPASS OF STOP CODON PROTEIN 6"/>
    <property type="match status" value="1"/>
</dbReference>
<feature type="transmembrane region" description="Helical" evidence="5">
    <location>
        <begin position="156"/>
        <end position="177"/>
    </location>
</feature>
<proteinExistence type="predicted"/>
<reference evidence="7 8" key="1">
    <citation type="submission" date="2024-02" db="EMBL/GenBank/DDBJ databases">
        <title>The whole genome sequence of Pseudomonas benzopyrenica MLY92.</title>
        <authorList>
            <person name="Liu Y."/>
        </authorList>
    </citation>
    <scope>NUCLEOTIDE SEQUENCE [LARGE SCALE GENOMIC DNA]</scope>
    <source>
        <strain evidence="7 8">MLY92</strain>
    </source>
</reference>
<feature type="transmembrane region" description="Helical" evidence="5">
    <location>
        <begin position="310"/>
        <end position="331"/>
    </location>
</feature>
<evidence type="ECO:0000256" key="4">
    <source>
        <dbReference type="ARBA" id="ARBA00023136"/>
    </source>
</evidence>
<dbReference type="PROSITE" id="PS50850">
    <property type="entry name" value="MFS"/>
    <property type="match status" value="1"/>
</dbReference>
<name>A0ABZ2FNL7_9PSED</name>
<evidence type="ECO:0000313" key="8">
    <source>
        <dbReference type="Proteomes" id="UP001372714"/>
    </source>
</evidence>
<keyword evidence="3 5" id="KW-1133">Transmembrane helix</keyword>
<comment type="subcellular location">
    <subcellularLocation>
        <location evidence="1">Membrane</location>
        <topology evidence="1">Multi-pass membrane protein</topology>
    </subcellularLocation>
</comment>
<feature type="transmembrane region" description="Helical" evidence="5">
    <location>
        <begin position="116"/>
        <end position="135"/>
    </location>
</feature>
<feature type="transmembrane region" description="Helical" evidence="5">
    <location>
        <begin position="214"/>
        <end position="233"/>
    </location>
</feature>
<evidence type="ECO:0000256" key="5">
    <source>
        <dbReference type="SAM" id="Phobius"/>
    </source>
</evidence>
<feature type="transmembrane region" description="Helical" evidence="5">
    <location>
        <begin position="33"/>
        <end position="49"/>
    </location>
</feature>
<dbReference type="InterPro" id="IPR036259">
    <property type="entry name" value="MFS_trans_sf"/>
</dbReference>
<keyword evidence="2 5" id="KW-0812">Transmembrane</keyword>
<protein>
    <submittedName>
        <fullName evidence="7">MFS transporter</fullName>
    </submittedName>
</protein>
<dbReference type="CDD" id="cd17393">
    <property type="entry name" value="MFS_MosC_like"/>
    <property type="match status" value="1"/>
</dbReference>
<gene>
    <name evidence="7" type="ORF">V6W80_17560</name>
</gene>
<evidence type="ECO:0000256" key="2">
    <source>
        <dbReference type="ARBA" id="ARBA00022692"/>
    </source>
</evidence>
<evidence type="ECO:0000256" key="1">
    <source>
        <dbReference type="ARBA" id="ARBA00004141"/>
    </source>
</evidence>
<dbReference type="Pfam" id="PF07690">
    <property type="entry name" value="MFS_1"/>
    <property type="match status" value="2"/>
</dbReference>
<dbReference type="PANTHER" id="PTHR23514:SF13">
    <property type="entry name" value="INNER MEMBRANE PROTEIN YBJJ"/>
    <property type="match status" value="1"/>
</dbReference>
<evidence type="ECO:0000313" key="7">
    <source>
        <dbReference type="EMBL" id="WWM65512.1"/>
    </source>
</evidence>
<evidence type="ECO:0000256" key="3">
    <source>
        <dbReference type="ARBA" id="ARBA00022989"/>
    </source>
</evidence>
<dbReference type="RefSeq" id="WP_338544961.1">
    <property type="nucleotide sequence ID" value="NZ_CP145723.1"/>
</dbReference>
<feature type="transmembrane region" description="Helical" evidence="5">
    <location>
        <begin position="368"/>
        <end position="392"/>
    </location>
</feature>
<dbReference type="InterPro" id="IPR020846">
    <property type="entry name" value="MFS_dom"/>
</dbReference>
<feature type="transmembrane region" description="Helical" evidence="5">
    <location>
        <begin position="93"/>
        <end position="110"/>
    </location>
</feature>
<keyword evidence="8" id="KW-1185">Reference proteome</keyword>
<accession>A0ABZ2FNL7</accession>
<feature type="transmembrane region" description="Helical" evidence="5">
    <location>
        <begin position="343"/>
        <end position="362"/>
    </location>
</feature>
<evidence type="ECO:0000259" key="6">
    <source>
        <dbReference type="PROSITE" id="PS50850"/>
    </source>
</evidence>
<organism evidence="7 8">
    <name type="scientific">Pseudomonas benzopyrenica</name>
    <dbReference type="NCBI Taxonomy" id="2993566"/>
    <lineage>
        <taxon>Bacteria</taxon>
        <taxon>Pseudomonadati</taxon>
        <taxon>Pseudomonadota</taxon>
        <taxon>Gammaproteobacteria</taxon>
        <taxon>Pseudomonadales</taxon>
        <taxon>Pseudomonadaceae</taxon>
        <taxon>Pseudomonas</taxon>
    </lineage>
</organism>
<sequence length="401" mass="40915">MSHSTPQTHISTQPGTLANQAAHLSGGKRATRLAFFIAGFGLSCWAPLVPFAQQRMNADSAMLGTILLCLGLGAVIGMPLAGMLSGRIGTKPVITAGAIGLAIALPLLAILSTPITLGLCLLLFGASLGAIDVAANIHGIEVQDVAKAPLMSGFHGMYSIGGLVGAGGMALIIASGLNVATSALVATAVIIACIATAFSGFFTTRSANNHAMFVIPKGKVLLIGLLTLLIFLGEGAMLDWSALLLTKEKQVDVALSGSAYAVFAFAMTISRLIGDRVVARIGDRLMLLGGFLLTGLGIALVAYFDSLPIILASIALAGLAAGNVVPVLFTIAGQQRSMPASQAIAATSILGYMGVLLGPALVGYVAHFIGLILAFLTLAVLMVLAMAVVSAVPFQRSSEHK</sequence>
<dbReference type="SUPFAM" id="SSF103473">
    <property type="entry name" value="MFS general substrate transporter"/>
    <property type="match status" value="1"/>
</dbReference>
<dbReference type="Proteomes" id="UP001372714">
    <property type="component" value="Chromosome"/>
</dbReference>
<feature type="transmembrane region" description="Helical" evidence="5">
    <location>
        <begin position="285"/>
        <end position="304"/>
    </location>
</feature>
<dbReference type="InterPro" id="IPR051788">
    <property type="entry name" value="MFS_Transporter"/>
</dbReference>
<keyword evidence="4 5" id="KW-0472">Membrane</keyword>
<feature type="transmembrane region" description="Helical" evidence="5">
    <location>
        <begin position="253"/>
        <end position="273"/>
    </location>
</feature>
<dbReference type="Gene3D" id="1.20.1250.20">
    <property type="entry name" value="MFS general substrate transporter like domains"/>
    <property type="match status" value="2"/>
</dbReference>